<name>A0ABS9Y8C1_9ACTN</name>
<dbReference type="InterPro" id="IPR020846">
    <property type="entry name" value="MFS_dom"/>
</dbReference>
<accession>A0ABS9Y8C1</accession>
<dbReference type="EMBL" id="JALDAY010000006">
    <property type="protein sequence ID" value="MCI3273469.1"/>
    <property type="molecule type" value="Genomic_DNA"/>
</dbReference>
<dbReference type="SUPFAM" id="SSF103473">
    <property type="entry name" value="MFS general substrate transporter"/>
    <property type="match status" value="1"/>
</dbReference>
<feature type="transmembrane region" description="Helical" evidence="5">
    <location>
        <begin position="309"/>
        <end position="328"/>
    </location>
</feature>
<feature type="transmembrane region" description="Helical" evidence="5">
    <location>
        <begin position="160"/>
        <end position="180"/>
    </location>
</feature>
<reference evidence="7" key="1">
    <citation type="submission" date="2022-03" db="EMBL/GenBank/DDBJ databases">
        <title>Streptomyces 7R015 and 7R016 isolated from Barleria lupulina in Thailand.</title>
        <authorList>
            <person name="Kanchanasin P."/>
            <person name="Phongsopitanun W."/>
            <person name="Tanasupawat S."/>
        </authorList>
    </citation>
    <scope>NUCLEOTIDE SEQUENCE</scope>
    <source>
        <strain evidence="7">7R015</strain>
    </source>
</reference>
<feature type="transmembrane region" description="Helical" evidence="5">
    <location>
        <begin position="65"/>
        <end position="89"/>
    </location>
</feature>
<keyword evidence="8" id="KW-1185">Reference proteome</keyword>
<feature type="transmembrane region" description="Helical" evidence="5">
    <location>
        <begin position="242"/>
        <end position="263"/>
    </location>
</feature>
<proteinExistence type="predicted"/>
<dbReference type="PROSITE" id="PS50850">
    <property type="entry name" value="MFS"/>
    <property type="match status" value="1"/>
</dbReference>
<evidence type="ECO:0000256" key="4">
    <source>
        <dbReference type="ARBA" id="ARBA00023136"/>
    </source>
</evidence>
<dbReference type="InterPro" id="IPR011701">
    <property type="entry name" value="MFS"/>
</dbReference>
<dbReference type="RefSeq" id="WP_242766729.1">
    <property type="nucleotide sequence ID" value="NZ_JALDAY010000006.1"/>
</dbReference>
<evidence type="ECO:0000256" key="2">
    <source>
        <dbReference type="ARBA" id="ARBA00022692"/>
    </source>
</evidence>
<feature type="transmembrane region" description="Helical" evidence="5">
    <location>
        <begin position="371"/>
        <end position="393"/>
    </location>
</feature>
<evidence type="ECO:0000313" key="7">
    <source>
        <dbReference type="EMBL" id="MCI3273469.1"/>
    </source>
</evidence>
<organism evidence="7 8">
    <name type="scientific">Streptomyces cylindrosporus</name>
    <dbReference type="NCBI Taxonomy" id="2927583"/>
    <lineage>
        <taxon>Bacteria</taxon>
        <taxon>Bacillati</taxon>
        <taxon>Actinomycetota</taxon>
        <taxon>Actinomycetes</taxon>
        <taxon>Kitasatosporales</taxon>
        <taxon>Streptomycetaceae</taxon>
        <taxon>Streptomyces</taxon>
    </lineage>
</organism>
<keyword evidence="3 5" id="KW-1133">Transmembrane helix</keyword>
<dbReference type="InterPro" id="IPR036259">
    <property type="entry name" value="MFS_trans_sf"/>
</dbReference>
<sequence>MDNSSVPVVVGAPGGSVADVPRALPPGFVTKIALAQFGLFSALLTPVLVTLPLRVAHVDPAHKTASLSLVLTLGALFSLIGTPLVGRLSDRTTSRFGRRRPWLVGGVAGGLLGLSLIAFVPSVPVIAVGWVIAQSSLFGTMAALQATVADQVPASRLGKVSGALGFALTVSTVAGAQLVARFSDVRVQFLGPALLAFVLVTYYAVTLPDQRLEAKPGRLSVREIAGSFWTNPVKHRDFGWAWLSRVLVMFGIVAPPSYLAYYLMSDFQVADAVVAGKVGLLILVNYVANALVAACSGWISDKAGARKPFVIGASLVIALSLVLLAYAPNFATVVVSQILAGAGAGMFYAVDMAMITVVLPSKENAAKDLGVMSIANALPLMLAPLLAPALLGIGGGDSYALFFTFAGALALAGALSVPRIRGTR</sequence>
<evidence type="ECO:0000259" key="6">
    <source>
        <dbReference type="PROSITE" id="PS50850"/>
    </source>
</evidence>
<feature type="transmembrane region" description="Helical" evidence="5">
    <location>
        <begin position="334"/>
        <end position="359"/>
    </location>
</feature>
<gene>
    <name evidence="7" type="ORF">MQP27_20435</name>
</gene>
<feature type="domain" description="Major facilitator superfamily (MFS) profile" evidence="6">
    <location>
        <begin position="237"/>
        <end position="424"/>
    </location>
</feature>
<protein>
    <submittedName>
        <fullName evidence="7">MFS transporter</fullName>
    </submittedName>
</protein>
<feature type="transmembrane region" description="Helical" evidence="5">
    <location>
        <begin position="101"/>
        <end position="120"/>
    </location>
</feature>
<evidence type="ECO:0000256" key="1">
    <source>
        <dbReference type="ARBA" id="ARBA00004651"/>
    </source>
</evidence>
<evidence type="ECO:0000256" key="5">
    <source>
        <dbReference type="SAM" id="Phobius"/>
    </source>
</evidence>
<keyword evidence="2 5" id="KW-0812">Transmembrane</keyword>
<feature type="transmembrane region" description="Helical" evidence="5">
    <location>
        <begin position="186"/>
        <end position="205"/>
    </location>
</feature>
<dbReference type="PANTHER" id="PTHR23528:SF1">
    <property type="entry name" value="MAJOR FACILITATOR SUPERFAMILY (MFS) PROFILE DOMAIN-CONTAINING PROTEIN"/>
    <property type="match status" value="1"/>
</dbReference>
<keyword evidence="4 5" id="KW-0472">Membrane</keyword>
<feature type="transmembrane region" description="Helical" evidence="5">
    <location>
        <begin position="32"/>
        <end position="53"/>
    </location>
</feature>
<evidence type="ECO:0000256" key="3">
    <source>
        <dbReference type="ARBA" id="ARBA00022989"/>
    </source>
</evidence>
<feature type="transmembrane region" description="Helical" evidence="5">
    <location>
        <begin position="126"/>
        <end position="148"/>
    </location>
</feature>
<dbReference type="Gene3D" id="1.20.1250.20">
    <property type="entry name" value="MFS general substrate transporter like domains"/>
    <property type="match status" value="2"/>
</dbReference>
<dbReference type="PANTHER" id="PTHR23528">
    <property type="match status" value="1"/>
</dbReference>
<comment type="subcellular location">
    <subcellularLocation>
        <location evidence="1">Cell membrane</location>
        <topology evidence="1">Multi-pass membrane protein</topology>
    </subcellularLocation>
</comment>
<comment type="caution">
    <text evidence="7">The sequence shown here is derived from an EMBL/GenBank/DDBJ whole genome shotgun (WGS) entry which is preliminary data.</text>
</comment>
<evidence type="ECO:0000313" key="8">
    <source>
        <dbReference type="Proteomes" id="UP001165269"/>
    </source>
</evidence>
<dbReference type="Proteomes" id="UP001165269">
    <property type="component" value="Unassembled WGS sequence"/>
</dbReference>
<feature type="transmembrane region" description="Helical" evidence="5">
    <location>
        <begin position="399"/>
        <end position="417"/>
    </location>
</feature>
<feature type="transmembrane region" description="Helical" evidence="5">
    <location>
        <begin position="275"/>
        <end position="297"/>
    </location>
</feature>
<dbReference type="Pfam" id="PF07690">
    <property type="entry name" value="MFS_1"/>
    <property type="match status" value="1"/>
</dbReference>